<comment type="caution">
    <text evidence="2">The sequence shown here is derived from an EMBL/GenBank/DDBJ whole genome shotgun (WGS) entry which is preliminary data.</text>
</comment>
<reference evidence="3" key="1">
    <citation type="submission" date="2015-12" db="EMBL/GenBank/DDBJ databases">
        <title>Genome sequence of a biocontrol rhizobacterium Chryseobacterium kwangjuense strain KJ1R5 isolated from pepper (Capsicum annuum L.).</title>
        <authorList>
            <person name="Jeong J.-J."/>
            <person name="Park H."/>
            <person name="Mannaa M."/>
            <person name="Sang M.K."/>
            <person name="Choi I.-G."/>
            <person name="Kim K.D."/>
        </authorList>
    </citation>
    <scope>NUCLEOTIDE SEQUENCE [LARGE SCALE GENOMIC DNA]</scope>
    <source>
        <strain evidence="3">KJ1R5</strain>
    </source>
</reference>
<dbReference type="Pfam" id="PF16128">
    <property type="entry name" value="DUF4840"/>
    <property type="match status" value="1"/>
</dbReference>
<dbReference type="PROSITE" id="PS51257">
    <property type="entry name" value="PROKAR_LIPOPROTEIN"/>
    <property type="match status" value="1"/>
</dbReference>
<evidence type="ECO:0008006" key="4">
    <source>
        <dbReference type="Google" id="ProtNLM"/>
    </source>
</evidence>
<protein>
    <recommendedName>
        <fullName evidence="4">DUF4840 domain-containing protein</fullName>
    </recommendedName>
</protein>
<dbReference type="Proteomes" id="UP000070513">
    <property type="component" value="Unassembled WGS sequence"/>
</dbReference>
<evidence type="ECO:0000256" key="1">
    <source>
        <dbReference type="SAM" id="Phobius"/>
    </source>
</evidence>
<feature type="transmembrane region" description="Helical" evidence="1">
    <location>
        <begin position="5"/>
        <end position="23"/>
    </location>
</feature>
<name>A0A135WFI9_9FLAO</name>
<dbReference type="AlphaFoldDB" id="A0A135WFI9"/>
<proteinExistence type="predicted"/>
<gene>
    <name evidence="2" type="ORF">AU378_12535</name>
</gene>
<sequence>MKNLIVLKVITTVLVISIIFSLFSCIDEDRIEVPPVKLEDVNGSYKGRLITVQGEFRNEKVVDFKIKKDTLEFPEFPLKEIVTAVVKDPAKVQNALTAMGKVKYKVKYASVLNAEKNWVELTFAPKELELQIPVDGVNKKTVVTIAAKQKGYFVGLDYTLRFVLAAEKLTVDGVQLNPFEPIYYNFPYCVKTGN</sequence>
<keyword evidence="1" id="KW-0472">Membrane</keyword>
<accession>A0A135WFI9</accession>
<keyword evidence="1" id="KW-0812">Transmembrane</keyword>
<dbReference type="InterPro" id="IPR032293">
    <property type="entry name" value="DUF4840"/>
</dbReference>
<reference evidence="2 3" key="2">
    <citation type="journal article" date="2016" name="Genome Announc.">
        <title>Draft Genome Sequence of a Biocontrol Rhizobacterium, Chryseobacterium kwangjuense Strain KJ1R5, Isolated from Pepper (Capsicum annuum).</title>
        <authorList>
            <person name="Jeong J.J."/>
            <person name="Park H."/>
            <person name="Park B.H."/>
            <person name="Mannaa M."/>
            <person name="Sang M.K."/>
            <person name="Choi I.G."/>
            <person name="Kim K.D."/>
        </authorList>
    </citation>
    <scope>NUCLEOTIDE SEQUENCE [LARGE SCALE GENOMIC DNA]</scope>
    <source>
        <strain evidence="2 3">KJ1R5</strain>
    </source>
</reference>
<organism evidence="2 3">
    <name type="scientific">Chryseobacterium kwangjuense</name>
    <dbReference type="NCBI Taxonomy" id="267125"/>
    <lineage>
        <taxon>Bacteria</taxon>
        <taxon>Pseudomonadati</taxon>
        <taxon>Bacteroidota</taxon>
        <taxon>Flavobacteriia</taxon>
        <taxon>Flavobacteriales</taxon>
        <taxon>Weeksellaceae</taxon>
        <taxon>Chryseobacterium group</taxon>
        <taxon>Chryseobacterium</taxon>
    </lineage>
</organism>
<dbReference type="OrthoDB" id="1266755at2"/>
<evidence type="ECO:0000313" key="3">
    <source>
        <dbReference type="Proteomes" id="UP000070513"/>
    </source>
</evidence>
<dbReference type="EMBL" id="LPUR01000011">
    <property type="protein sequence ID" value="KXH83679.1"/>
    <property type="molecule type" value="Genomic_DNA"/>
</dbReference>
<keyword evidence="1" id="KW-1133">Transmembrane helix</keyword>
<evidence type="ECO:0000313" key="2">
    <source>
        <dbReference type="EMBL" id="KXH83679.1"/>
    </source>
</evidence>
<dbReference type="RefSeq" id="WP_062652133.1">
    <property type="nucleotide sequence ID" value="NZ_LPUR01000011.1"/>
</dbReference>